<accession>A0A4V2H966</accession>
<dbReference type="PANTHER" id="PTHR19143">
    <property type="entry name" value="FIBRINOGEN/TENASCIN/ANGIOPOEITIN"/>
    <property type="match status" value="1"/>
</dbReference>
<reference evidence="7" key="2">
    <citation type="submission" date="2019-05" db="EMBL/GenBank/DDBJ databases">
        <title>Unravelling the molecular evolution of spider venoms.</title>
        <authorList>
            <person name="Pineda S."/>
        </authorList>
    </citation>
    <scope>NUCLEOTIDE SEQUENCE</scope>
</reference>
<dbReference type="InterPro" id="IPR014716">
    <property type="entry name" value="Fibrinogen_a/b/g_C_1"/>
</dbReference>
<dbReference type="SUPFAM" id="SSF56496">
    <property type="entry name" value="Fibrinogen C-terminal domain-like"/>
    <property type="match status" value="1"/>
</dbReference>
<dbReference type="InterPro" id="IPR002181">
    <property type="entry name" value="Fibrinogen_a/b/g_C_dom"/>
</dbReference>
<evidence type="ECO:0000313" key="7">
    <source>
        <dbReference type="EMBL" id="SNX34811.1"/>
    </source>
</evidence>
<proteinExistence type="predicted"/>
<protein>
    <submittedName>
        <fullName evidence="6">U16-Liphistoxin-Lsp1a_1</fullName>
    </submittedName>
    <submittedName>
        <fullName evidence="7">U24-Liphistoxin-Lsp1d_1</fullName>
    </submittedName>
</protein>
<dbReference type="AlphaFoldDB" id="A0A4V2H966"/>
<dbReference type="FunFam" id="3.90.215.10:FF:000001">
    <property type="entry name" value="Tenascin isoform 1"/>
    <property type="match status" value="1"/>
</dbReference>
<dbReference type="SMART" id="SM00186">
    <property type="entry name" value="FBG"/>
    <property type="match status" value="1"/>
</dbReference>
<dbReference type="NCBIfam" id="NF040941">
    <property type="entry name" value="GGGWT_bact"/>
    <property type="match status" value="1"/>
</dbReference>
<name>A0A4V2H966_9ARAC</name>
<keyword evidence="1" id="KW-0106">Calcium</keyword>
<dbReference type="EMBL" id="HAHL01000225">
    <property type="protein sequence ID" value="SNX34811.1"/>
    <property type="molecule type" value="Transcribed_RNA"/>
</dbReference>
<dbReference type="GO" id="GO:0005615">
    <property type="term" value="C:extracellular space"/>
    <property type="evidence" value="ECO:0007669"/>
    <property type="project" value="TreeGrafter"/>
</dbReference>
<sequence>MIRSGFIFYSMIFCNVLLCRLRADDSCPSGENSDDSISKMVGFLDFVGNLLDEAKTFQRNDLSEIGDTEEGNLCEPLPMDCKEILLSGRNVSGVYKIWPRNRLPFVGVDVYCDMTTDGGGWTVFQRRGDYGNKNDYFNQDWIAYKKGFGDIEKEFWIGNDLLFSLTKQKSYSLRVDIKDWENKSKYAVFEKFWIGSEDDGYTLHVADYKGNAEDSLTYHSGSKFSTKDRDNDSFPASCAAYYRSGWWFKSCFKSNLNGLYVKFSENHNDTNGISWRTFKSEGLCYSLPFAEMKIRPFSYTSDI</sequence>
<feature type="domain" description="Fibrinogen C-terminal" evidence="5">
    <location>
        <begin position="72"/>
        <end position="298"/>
    </location>
</feature>
<dbReference type="PROSITE" id="PS51406">
    <property type="entry name" value="FIBRINOGEN_C_2"/>
    <property type="match status" value="1"/>
</dbReference>
<feature type="signal peptide" evidence="4">
    <location>
        <begin position="1"/>
        <end position="23"/>
    </location>
</feature>
<evidence type="ECO:0000313" key="6">
    <source>
        <dbReference type="EMBL" id="SNX33934.1"/>
    </source>
</evidence>
<evidence type="ECO:0000256" key="2">
    <source>
        <dbReference type="ARBA" id="ARBA00023157"/>
    </source>
</evidence>
<dbReference type="EMBL" id="HAHK01000144">
    <property type="protein sequence ID" value="SNX33934.1"/>
    <property type="molecule type" value="Transcribed_RNA"/>
</dbReference>
<evidence type="ECO:0000259" key="5">
    <source>
        <dbReference type="PROSITE" id="PS51406"/>
    </source>
</evidence>
<evidence type="ECO:0000256" key="4">
    <source>
        <dbReference type="SAM" id="SignalP"/>
    </source>
</evidence>
<dbReference type="PANTHER" id="PTHR19143:SF458">
    <property type="entry name" value="FIBRINOGEN C-TERMINAL DOMAIN-CONTAINING PROTEIN-RELATED"/>
    <property type="match status" value="1"/>
</dbReference>
<dbReference type="CDD" id="cd00087">
    <property type="entry name" value="FReD"/>
    <property type="match status" value="1"/>
</dbReference>
<evidence type="ECO:0000256" key="1">
    <source>
        <dbReference type="ARBA" id="ARBA00022837"/>
    </source>
</evidence>
<dbReference type="Pfam" id="PF00147">
    <property type="entry name" value="Fibrinogen_C"/>
    <property type="match status" value="1"/>
</dbReference>
<keyword evidence="4" id="KW-0732">Signal</keyword>
<reference evidence="7" key="1">
    <citation type="submission" date="2017-05" db="EMBL/GenBank/DDBJ databases">
        <authorList>
            <person name="QRISCLOUD D."/>
        </authorList>
    </citation>
    <scope>NUCLEOTIDE SEQUENCE</scope>
</reference>
<dbReference type="GO" id="GO:0030246">
    <property type="term" value="F:carbohydrate binding"/>
    <property type="evidence" value="ECO:0007669"/>
    <property type="project" value="UniProtKB-ARBA"/>
</dbReference>
<dbReference type="EMBL" id="HAHL01000094">
    <property type="protein sequence ID" value="SNX33566.1"/>
    <property type="molecule type" value="Transcribed_RNA"/>
</dbReference>
<dbReference type="InterPro" id="IPR050373">
    <property type="entry name" value="Fibrinogen_C-term_domain"/>
</dbReference>
<evidence type="ECO:0000256" key="3">
    <source>
        <dbReference type="ARBA" id="ARBA00053344"/>
    </source>
</evidence>
<dbReference type="Gene3D" id="3.90.215.10">
    <property type="entry name" value="Gamma Fibrinogen, chain A, domain 1"/>
    <property type="match status" value="1"/>
</dbReference>
<organism evidence="7">
    <name type="scientific">Liphistius sp. SGP-2016</name>
    <dbReference type="NCBI Taxonomy" id="1905180"/>
    <lineage>
        <taxon>Eukaryota</taxon>
        <taxon>Metazoa</taxon>
        <taxon>Ecdysozoa</taxon>
        <taxon>Arthropoda</taxon>
        <taxon>Chelicerata</taxon>
        <taxon>Arachnida</taxon>
        <taxon>Araneae</taxon>
        <taxon>Mesothelae</taxon>
        <taxon>Liphistiidae</taxon>
        <taxon>Liphistius</taxon>
    </lineage>
</organism>
<dbReference type="PROSITE" id="PS00514">
    <property type="entry name" value="FIBRINOGEN_C_1"/>
    <property type="match status" value="1"/>
</dbReference>
<dbReference type="InterPro" id="IPR036056">
    <property type="entry name" value="Fibrinogen-like_C"/>
</dbReference>
<dbReference type="InterPro" id="IPR020837">
    <property type="entry name" value="Fibrinogen_CS"/>
</dbReference>
<feature type="chain" id="PRO_5033453871" evidence="4">
    <location>
        <begin position="24"/>
        <end position="303"/>
    </location>
</feature>
<comment type="function">
    <text evidence="3">Lectin involved in innate immunity. Agglutinates all types of human erythrocytes, Gram-positive and Gram-negative bacteria. Has a stronger agglutinating activity towards Gram-negative bacteria than towards Gram-positive bacteria. Specifically recognizes acetyl group-containing substances on agglutinated cells. The hemagglutinating activity was inhibited by EDTA, acetyl group-containing mono- and disaccharides, N-acetyl derivatives of amino acids, other acetyl group-containing substances, propionamide and benzamide. Enhances the antimicrobial activity of big defensin against Gram-positive bacteria but not against Gram-negative bacteria.</text>
</comment>
<keyword evidence="2" id="KW-1015">Disulfide bond</keyword>
<dbReference type="GO" id="GO:0098609">
    <property type="term" value="P:cell-cell adhesion"/>
    <property type="evidence" value="ECO:0007669"/>
    <property type="project" value="UniProtKB-ARBA"/>
</dbReference>